<dbReference type="PANTHER" id="PTHR28608">
    <property type="entry name" value="INTEGRATOR COMPLEX SUBUNIT 2"/>
    <property type="match status" value="1"/>
</dbReference>
<dbReference type="GO" id="GO:0034472">
    <property type="term" value="P:snRNA 3'-end processing"/>
    <property type="evidence" value="ECO:0007669"/>
    <property type="project" value="TreeGrafter"/>
</dbReference>
<dbReference type="Pfam" id="PF14750">
    <property type="entry name" value="INTS2"/>
    <property type="match status" value="1"/>
</dbReference>
<keyword evidence="5" id="KW-1185">Reference proteome</keyword>
<dbReference type="PRINTS" id="PR02105">
    <property type="entry name" value="INTSUBUNIT2"/>
</dbReference>
<dbReference type="Proteomes" id="UP001331761">
    <property type="component" value="Unassembled WGS sequence"/>
</dbReference>
<accession>A0AAN8FWQ0</accession>
<organism evidence="4 5">
    <name type="scientific">Trichostrongylus colubriformis</name>
    <name type="common">Black scour worm</name>
    <dbReference type="NCBI Taxonomy" id="6319"/>
    <lineage>
        <taxon>Eukaryota</taxon>
        <taxon>Metazoa</taxon>
        <taxon>Ecdysozoa</taxon>
        <taxon>Nematoda</taxon>
        <taxon>Chromadorea</taxon>
        <taxon>Rhabditida</taxon>
        <taxon>Rhabditina</taxon>
        <taxon>Rhabditomorpha</taxon>
        <taxon>Strongyloidea</taxon>
        <taxon>Trichostrongylidae</taxon>
        <taxon>Trichostrongylus</taxon>
    </lineage>
</organism>
<comment type="similarity">
    <text evidence="2">Belongs to the Integrator subunit 2 family.</text>
</comment>
<comment type="caution">
    <text evidence="4">The sequence shown here is derived from an EMBL/GenBank/DDBJ whole genome shotgun (WGS) entry which is preliminary data.</text>
</comment>
<sequence>MVMKWEPHSGVYCAVVDGSLMEIGEKFTDEELLPFLPLLASCLTHPSPSASKRFLSNICSLAMKSGLMPYLTLDYTSLESEIIFLSRAGGSDGFANLDPSQKLSTLCHALQKDDSSNPEDWLLPCLCEENVEELGWLLSLIVLHMPSIISIEDLTSRLLCLKDGADLLTQVVANVSEMYLPLVTHLFDMAPADQVVSAARLTTITNLVALNPPLSHSILDRMAEMRKECMFATRVVCERLDDEAVCYFLRTHLLDRKGLVAAMIGRSATKHTAAVVLNRLLTMISSAITKQSTEPLTDLLFSIICLYHRCGLKLPPSDLTTITSFICRRHISCDGYLTAALAALIATPTLTFSMSVPVALSYQVEPHISIWFEWLRTETEGGARQALARDLLYVGLGIVGGRSDAICSFFAETLHLQKVSIHQRHMEQWKTLFINSCLSEADVTARCATLPITPSLSSSSGTRLPIHAMAELMSANAFTKHNVDISTWMQSQLVELSLPMHPQLAELTLRFAIESAQKNLSGLSNEFVESVFSGDLIDESKLAVRILVLLYLLCYKTRVDAAKTAGIYANDVYMRLPIRYLLSVMEVRYDDFAKARCHLIRFVTDLFPHMLPTVDSLTIAKSHCVGVHIKEENFGDLLCSPDFAVAMTSAQRLDTAPLTDQVRLIPSLARAFLYSLDSIPQSYVEIIVGIWTRLENVVPRMLYEYCTSNWSPVTPSQCYQHPCLLFRCDRRIFSSPAHFACFLRMVSFYDQACRIQLMSQVQNSSATNEEDRASRDVLAHAFDHSQTSILVQVLIEVSDARRMNDDPRNSSAIARRCEIRKLACEFIHQMFIQDKNLMKLVLFQTWPIDMIRPLVENIPSMFVATEYIQEMLALPDMKRRIFAVCLMAEVGRKYRLPESAASLNLVIDILNSLLKFTQMPGNHALFTAITPSLGHIVPVYPQLAPLVSALMLRISSVTRAQLAMNCLDARPQGSRERRLANAVERVLSSRVFITD</sequence>
<dbReference type="InterPro" id="IPR029321">
    <property type="entry name" value="INTS2"/>
</dbReference>
<keyword evidence="3" id="KW-0539">Nucleus</keyword>
<gene>
    <name evidence="4" type="ORF">GCK32_005310</name>
</gene>
<reference evidence="4 5" key="1">
    <citation type="submission" date="2019-10" db="EMBL/GenBank/DDBJ databases">
        <title>Assembly and Annotation for the nematode Trichostrongylus colubriformis.</title>
        <authorList>
            <person name="Martin J."/>
        </authorList>
    </citation>
    <scope>NUCLEOTIDE SEQUENCE [LARGE SCALE GENOMIC DNA]</scope>
    <source>
        <strain evidence="4">G859</strain>
        <tissue evidence="4">Whole worm</tissue>
    </source>
</reference>
<dbReference type="PANTHER" id="PTHR28608:SF1">
    <property type="entry name" value="INTEGRATOR COMPLEX SUBUNIT 2"/>
    <property type="match status" value="1"/>
</dbReference>
<evidence type="ECO:0000256" key="2">
    <source>
        <dbReference type="ARBA" id="ARBA00006705"/>
    </source>
</evidence>
<protein>
    <submittedName>
        <fullName evidence="4">Uncharacterized protein</fullName>
    </submittedName>
</protein>
<evidence type="ECO:0000313" key="5">
    <source>
        <dbReference type="Proteomes" id="UP001331761"/>
    </source>
</evidence>
<dbReference type="GO" id="GO:0032039">
    <property type="term" value="C:integrator complex"/>
    <property type="evidence" value="ECO:0007669"/>
    <property type="project" value="InterPro"/>
</dbReference>
<evidence type="ECO:0000256" key="1">
    <source>
        <dbReference type="ARBA" id="ARBA00004123"/>
    </source>
</evidence>
<proteinExistence type="inferred from homology"/>
<dbReference type="InterPro" id="IPR026236">
    <property type="entry name" value="Int2_metazoa"/>
</dbReference>
<evidence type="ECO:0000256" key="3">
    <source>
        <dbReference type="ARBA" id="ARBA00023242"/>
    </source>
</evidence>
<evidence type="ECO:0000313" key="4">
    <source>
        <dbReference type="EMBL" id="KAK5985755.1"/>
    </source>
</evidence>
<dbReference type="EMBL" id="WIXE01001378">
    <property type="protein sequence ID" value="KAK5985755.1"/>
    <property type="molecule type" value="Genomic_DNA"/>
</dbReference>
<name>A0AAN8FWQ0_TRICO</name>
<comment type="subcellular location">
    <subcellularLocation>
        <location evidence="1">Nucleus</location>
    </subcellularLocation>
</comment>
<dbReference type="AlphaFoldDB" id="A0AAN8FWQ0"/>